<protein>
    <submittedName>
        <fullName evidence="3">Uncharacterized protein</fullName>
    </submittedName>
</protein>
<reference evidence="3 4" key="2">
    <citation type="journal article" date="2010" name="Stand. Genomic Sci.">
        <title>Complete genome sequence of Sebaldella termitidis type strain (NCTC 11300).</title>
        <authorList>
            <person name="Harmon-Smith M."/>
            <person name="Celia L."/>
            <person name="Chertkov O."/>
            <person name="Lapidus A."/>
            <person name="Copeland A."/>
            <person name="Glavina Del Rio T."/>
            <person name="Nolan M."/>
            <person name="Lucas S."/>
            <person name="Tice H."/>
            <person name="Cheng J.F."/>
            <person name="Han C."/>
            <person name="Detter J.C."/>
            <person name="Bruce D."/>
            <person name="Goodwin L."/>
            <person name="Pitluck S."/>
            <person name="Pati A."/>
            <person name="Liolios K."/>
            <person name="Ivanova N."/>
            <person name="Mavromatis K."/>
            <person name="Mikhailova N."/>
            <person name="Chen A."/>
            <person name="Palaniappan K."/>
            <person name="Land M."/>
            <person name="Hauser L."/>
            <person name="Chang Y.J."/>
            <person name="Jeffries C.D."/>
            <person name="Brettin T."/>
            <person name="Goker M."/>
            <person name="Beck B."/>
            <person name="Bristow J."/>
            <person name="Eisen J.A."/>
            <person name="Markowitz V."/>
            <person name="Hugenholtz P."/>
            <person name="Kyrpides N.C."/>
            <person name="Klenk H.P."/>
            <person name="Chen F."/>
        </authorList>
    </citation>
    <scope>NUCLEOTIDE SEQUENCE [LARGE SCALE GENOMIC DNA]</scope>
    <source>
        <strain evidence="4">ATCC 33386 / NCTC 11300</strain>
    </source>
</reference>
<evidence type="ECO:0000313" key="3">
    <source>
        <dbReference type="EMBL" id="ACZ06977.1"/>
    </source>
</evidence>
<proteinExistence type="predicted"/>
<dbReference type="RefSeq" id="WP_012859577.1">
    <property type="nucleotide sequence ID" value="NC_013517.1"/>
</dbReference>
<dbReference type="EMBL" id="CP001739">
    <property type="protein sequence ID" value="ACZ06977.1"/>
    <property type="molecule type" value="Genomic_DNA"/>
</dbReference>
<sequence length="445" mass="50543">MKILKYLLILILFLIVVTIGVLFFSGKIIESKLNTKETQIENFKFSLGKREITFDNISINGNKMGPGRATISLKRFFGNMFDKEIYLNEVEFSNVDFNTLFAAPDENIDKFISKIQVPAEKTEAGAADNISEEISSLESGTNDVLNFDFITQMEDLEKLKREFSDTQDLDTKIAKLKEISEKSEKIKKDITDKKILINEKIAELDSENIKALNTYTDQLEELNNTIKAGNVDNIKKITFIDRGRDIVQDLNISLKTAKVAEDFYKSNISAKKVILISADQRMEIFNTGPDLGSTTADYKSKDAAYKITKAENSELYKIAVTRDKLSEEILYENDKITADIKYTKINFLPDVSDIVIETKLSYNNDILNIASNNSVTDEQENFIKESIEKIKQERLAALSEKYNTENTRINDILDQLNEKEKELDAQISKLKVLTTSSNIINTLGE</sequence>
<reference evidence="4" key="1">
    <citation type="submission" date="2009-09" db="EMBL/GenBank/DDBJ databases">
        <title>The complete chromosome of Sebaldella termitidis ATCC 33386.</title>
        <authorList>
            <consortium name="US DOE Joint Genome Institute (JGI-PGF)"/>
            <person name="Lucas S."/>
            <person name="Copeland A."/>
            <person name="Lapidus A."/>
            <person name="Glavina del Rio T."/>
            <person name="Dalin E."/>
            <person name="Tice H."/>
            <person name="Bruce D."/>
            <person name="Goodwin L."/>
            <person name="Pitluck S."/>
            <person name="Kyrpides N."/>
            <person name="Mavromatis K."/>
            <person name="Ivanova N."/>
            <person name="Mikhailova N."/>
            <person name="Sims D."/>
            <person name="Meincke L."/>
            <person name="Brettin T."/>
            <person name="Detter J.C."/>
            <person name="Han C."/>
            <person name="Larimer F."/>
            <person name="Land M."/>
            <person name="Hauser L."/>
            <person name="Markowitz V."/>
            <person name="Cheng J.F."/>
            <person name="Hugenholtz P."/>
            <person name="Woyke T."/>
            <person name="Wu D."/>
            <person name="Eisen J.A."/>
        </authorList>
    </citation>
    <scope>NUCLEOTIDE SEQUENCE [LARGE SCALE GENOMIC DNA]</scope>
    <source>
        <strain evidence="4">ATCC 33386 / NCTC 11300</strain>
    </source>
</reference>
<keyword evidence="1" id="KW-0175">Coiled coil</keyword>
<feature type="transmembrane region" description="Helical" evidence="2">
    <location>
        <begin position="6"/>
        <end position="26"/>
    </location>
</feature>
<evidence type="ECO:0000256" key="1">
    <source>
        <dbReference type="SAM" id="Coils"/>
    </source>
</evidence>
<organism evidence="3 4">
    <name type="scientific">Sebaldella termitidis (strain ATCC 33386 / NCTC 11300)</name>
    <dbReference type="NCBI Taxonomy" id="526218"/>
    <lineage>
        <taxon>Bacteria</taxon>
        <taxon>Fusobacteriati</taxon>
        <taxon>Fusobacteriota</taxon>
        <taxon>Fusobacteriia</taxon>
        <taxon>Fusobacteriales</taxon>
        <taxon>Leptotrichiaceae</taxon>
        <taxon>Sebaldella</taxon>
    </lineage>
</organism>
<gene>
    <name evidence="3" type="ordered locus">Sterm_0092</name>
</gene>
<dbReference type="Proteomes" id="UP000000845">
    <property type="component" value="Chromosome"/>
</dbReference>
<dbReference type="STRING" id="526218.Sterm_0092"/>
<dbReference type="KEGG" id="str:Sterm_0092"/>
<dbReference type="AlphaFoldDB" id="D1AJS0"/>
<dbReference type="HOGENOM" id="CLU_526573_0_0_0"/>
<keyword evidence="2" id="KW-1133">Transmembrane helix</keyword>
<keyword evidence="2" id="KW-0812">Transmembrane</keyword>
<evidence type="ECO:0000256" key="2">
    <source>
        <dbReference type="SAM" id="Phobius"/>
    </source>
</evidence>
<evidence type="ECO:0000313" key="4">
    <source>
        <dbReference type="Proteomes" id="UP000000845"/>
    </source>
</evidence>
<accession>D1AJS0</accession>
<feature type="coiled-coil region" evidence="1">
    <location>
        <begin position="399"/>
        <end position="436"/>
    </location>
</feature>
<keyword evidence="4" id="KW-1185">Reference proteome</keyword>
<keyword evidence="2" id="KW-0472">Membrane</keyword>
<dbReference type="eggNOG" id="ENOG50340BU">
    <property type="taxonomic scope" value="Bacteria"/>
</dbReference>
<name>D1AJS0_SEBTE</name>